<protein>
    <recommendedName>
        <fullName evidence="4">Aminodeoxyfutalosine deaminase/Imidazolonepropionase-like composite domain-containing protein</fullName>
    </recommendedName>
</protein>
<dbReference type="Gene3D" id="3.20.20.140">
    <property type="entry name" value="Metal-dependent hydrolases"/>
    <property type="match status" value="1"/>
</dbReference>
<dbReference type="Gene3D" id="2.30.40.10">
    <property type="entry name" value="Urease, subunit C, domain 1"/>
    <property type="match status" value="1"/>
</dbReference>
<gene>
    <name evidence="5" type="ORF">ACFP81_11395</name>
</gene>
<proteinExistence type="predicted"/>
<dbReference type="PANTHER" id="PTHR43794">
    <property type="entry name" value="AMINOHYDROLASE SSNA-RELATED"/>
    <property type="match status" value="1"/>
</dbReference>
<dbReference type="Proteomes" id="UP001596297">
    <property type="component" value="Unassembled WGS sequence"/>
</dbReference>
<dbReference type="InterPro" id="IPR054418">
    <property type="entry name" value="MQNX/HUTI_composite_N"/>
</dbReference>
<accession>A0ABW1YGH3</accession>
<reference evidence="6" key="1">
    <citation type="journal article" date="2019" name="Int. J. Syst. Evol. Microbiol.">
        <title>The Global Catalogue of Microorganisms (GCM) 10K type strain sequencing project: providing services to taxonomists for standard genome sequencing and annotation.</title>
        <authorList>
            <consortium name="The Broad Institute Genomics Platform"/>
            <consortium name="The Broad Institute Genome Sequencing Center for Infectious Disease"/>
            <person name="Wu L."/>
            <person name="Ma J."/>
        </authorList>
    </citation>
    <scope>NUCLEOTIDE SEQUENCE [LARGE SCALE GENOMIC DNA]</scope>
    <source>
        <strain evidence="6">CGMCC 1.15772</strain>
    </source>
</reference>
<keyword evidence="1" id="KW-0479">Metal-binding</keyword>
<dbReference type="EMBL" id="JBHSWD010000001">
    <property type="protein sequence ID" value="MFC6592538.1"/>
    <property type="molecule type" value="Genomic_DNA"/>
</dbReference>
<keyword evidence="2" id="KW-0378">Hydrolase</keyword>
<keyword evidence="6" id="KW-1185">Reference proteome</keyword>
<dbReference type="SUPFAM" id="SSF51338">
    <property type="entry name" value="Composite domain of metallo-dependent hydrolases"/>
    <property type="match status" value="1"/>
</dbReference>
<sequence>MTQPVLYCAELLYTGMGGAQAPGGVVVVGSTVAATGHPDTLRRQYPQAREEAAGIIAPLPVNAHTHLDMSTYTFKPLPYFQWIPEVVIPQQSLRTPQAAQAGAALVHKYGTAAVGDIVWSPAIMETLLQSDLQGTLYFEVIGPFPEQANERFAAVRAQLERWRAMERPGLRVGLSPHTPFNVSHRLMRLVAEYAQGKAFPSRFMWLNTQLKLSFSGLGAAPCGRTACRSFIQSGLQKSLAVSQQQT</sequence>
<evidence type="ECO:0000256" key="2">
    <source>
        <dbReference type="ARBA" id="ARBA00022801"/>
    </source>
</evidence>
<evidence type="ECO:0000259" key="4">
    <source>
        <dbReference type="Pfam" id="PF22039"/>
    </source>
</evidence>
<dbReference type="InterPro" id="IPR011059">
    <property type="entry name" value="Metal-dep_hydrolase_composite"/>
</dbReference>
<dbReference type="PANTHER" id="PTHR43794:SF11">
    <property type="entry name" value="AMIDOHYDROLASE-RELATED DOMAIN-CONTAINING PROTEIN"/>
    <property type="match status" value="1"/>
</dbReference>
<comment type="caution">
    <text evidence="5">The sequence shown here is derived from an EMBL/GenBank/DDBJ whole genome shotgun (WGS) entry which is preliminary data.</text>
</comment>
<evidence type="ECO:0000256" key="3">
    <source>
        <dbReference type="ARBA" id="ARBA00022833"/>
    </source>
</evidence>
<dbReference type="InterPro" id="IPR050287">
    <property type="entry name" value="MTA/SAH_deaminase"/>
</dbReference>
<feature type="domain" description="Aminodeoxyfutalosine deaminase/Imidazolonepropionase-like composite" evidence="4">
    <location>
        <begin position="23"/>
        <end position="48"/>
    </location>
</feature>
<keyword evidence="3" id="KW-0862">Zinc</keyword>
<dbReference type="RefSeq" id="WP_380083570.1">
    <property type="nucleotide sequence ID" value="NZ_JBHSWD010000001.1"/>
</dbReference>
<evidence type="ECO:0000313" key="6">
    <source>
        <dbReference type="Proteomes" id="UP001596297"/>
    </source>
</evidence>
<evidence type="ECO:0000256" key="1">
    <source>
        <dbReference type="ARBA" id="ARBA00022723"/>
    </source>
</evidence>
<organism evidence="5 6">
    <name type="scientific">Deinococcus lacus</name>
    <dbReference type="NCBI Taxonomy" id="392561"/>
    <lineage>
        <taxon>Bacteria</taxon>
        <taxon>Thermotogati</taxon>
        <taxon>Deinococcota</taxon>
        <taxon>Deinococci</taxon>
        <taxon>Deinococcales</taxon>
        <taxon>Deinococcaceae</taxon>
        <taxon>Deinococcus</taxon>
    </lineage>
</organism>
<dbReference type="Pfam" id="PF22039">
    <property type="entry name" value="HUTI_composite_bact"/>
    <property type="match status" value="1"/>
</dbReference>
<evidence type="ECO:0000313" key="5">
    <source>
        <dbReference type="EMBL" id="MFC6592538.1"/>
    </source>
</evidence>
<name>A0ABW1YGH3_9DEIO</name>
<dbReference type="SUPFAM" id="SSF51556">
    <property type="entry name" value="Metallo-dependent hydrolases"/>
    <property type="match status" value="1"/>
</dbReference>
<dbReference type="InterPro" id="IPR032466">
    <property type="entry name" value="Metal_Hydrolase"/>
</dbReference>